<feature type="transmembrane region" description="Helical" evidence="2">
    <location>
        <begin position="143"/>
        <end position="163"/>
    </location>
</feature>
<evidence type="ECO:0000256" key="2">
    <source>
        <dbReference type="SAM" id="Phobius"/>
    </source>
</evidence>
<sequence length="169" mass="19294">MKSFAFLILILASLSAGAAQNPDSLAYELQRNKINTMLNSRVAKYGQFTESLNSRTGIFGLKTKKDMQKSMDILKEIIETDNSILRETKTLLDFKTYQQEKVVSESKESESRNLGYMRTINKLQTENESLKAEIQNFKHSKKFYQLVAFALGLAIISFALFVYRKISAK</sequence>
<dbReference type="OrthoDB" id="713774at2"/>
<evidence type="ECO:0000256" key="1">
    <source>
        <dbReference type="SAM" id="Coils"/>
    </source>
</evidence>
<keyword evidence="3" id="KW-0732">Signal</keyword>
<evidence type="ECO:0000313" key="5">
    <source>
        <dbReference type="Proteomes" id="UP000283433"/>
    </source>
</evidence>
<organism evidence="4 5">
    <name type="scientific">Pelobium manganitolerans</name>
    <dbReference type="NCBI Taxonomy" id="1842495"/>
    <lineage>
        <taxon>Bacteria</taxon>
        <taxon>Pseudomonadati</taxon>
        <taxon>Bacteroidota</taxon>
        <taxon>Sphingobacteriia</taxon>
        <taxon>Sphingobacteriales</taxon>
        <taxon>Sphingobacteriaceae</taxon>
        <taxon>Pelobium</taxon>
    </lineage>
</organism>
<name>A0A419S3L7_9SPHI</name>
<feature type="chain" id="PRO_5019144673" evidence="3">
    <location>
        <begin position="19"/>
        <end position="169"/>
    </location>
</feature>
<keyword evidence="2" id="KW-0812">Transmembrane</keyword>
<dbReference type="EMBL" id="MBTA01000027">
    <property type="protein sequence ID" value="RKD13867.1"/>
    <property type="molecule type" value="Genomic_DNA"/>
</dbReference>
<dbReference type="RefSeq" id="WP_120182778.1">
    <property type="nucleotide sequence ID" value="NZ_MBTA01000027.1"/>
</dbReference>
<feature type="signal peptide" evidence="3">
    <location>
        <begin position="1"/>
        <end position="18"/>
    </location>
</feature>
<keyword evidence="2" id="KW-0472">Membrane</keyword>
<keyword evidence="1" id="KW-0175">Coiled coil</keyword>
<proteinExistence type="predicted"/>
<evidence type="ECO:0000313" key="4">
    <source>
        <dbReference type="EMBL" id="RKD13867.1"/>
    </source>
</evidence>
<feature type="coiled-coil region" evidence="1">
    <location>
        <begin position="113"/>
        <end position="140"/>
    </location>
</feature>
<keyword evidence="2" id="KW-1133">Transmembrane helix</keyword>
<keyword evidence="5" id="KW-1185">Reference proteome</keyword>
<dbReference type="AlphaFoldDB" id="A0A419S3L7"/>
<protein>
    <submittedName>
        <fullName evidence="4">Uncharacterized protein</fullName>
    </submittedName>
</protein>
<accession>A0A419S3L7</accession>
<reference evidence="4 5" key="1">
    <citation type="submission" date="2016-07" db="EMBL/GenBank/DDBJ databases">
        <title>Genome of Pelobium manganitolerans.</title>
        <authorList>
            <person name="Wu S."/>
            <person name="Wang G."/>
        </authorList>
    </citation>
    <scope>NUCLEOTIDE SEQUENCE [LARGE SCALE GENOMIC DNA]</scope>
    <source>
        <strain evidence="4 5">YS-25</strain>
    </source>
</reference>
<gene>
    <name evidence="4" type="ORF">BCY91_09945</name>
</gene>
<comment type="caution">
    <text evidence="4">The sequence shown here is derived from an EMBL/GenBank/DDBJ whole genome shotgun (WGS) entry which is preliminary data.</text>
</comment>
<dbReference type="Proteomes" id="UP000283433">
    <property type="component" value="Unassembled WGS sequence"/>
</dbReference>
<evidence type="ECO:0000256" key="3">
    <source>
        <dbReference type="SAM" id="SignalP"/>
    </source>
</evidence>